<dbReference type="Proteomes" id="UP000005697">
    <property type="component" value="Unassembled WGS sequence"/>
</dbReference>
<dbReference type="HOGENOM" id="CLU_3171659_0_0_10"/>
<reference evidence="2 3" key="1">
    <citation type="submission" date="2011-01" db="EMBL/GenBank/DDBJ databases">
        <authorList>
            <person name="Muzny D."/>
            <person name="Qin X."/>
            <person name="Deng J."/>
            <person name="Jiang H."/>
            <person name="Liu Y."/>
            <person name="Qu J."/>
            <person name="Song X.-Z."/>
            <person name="Zhang L."/>
            <person name="Thornton R."/>
            <person name="Coyle M."/>
            <person name="Francisco L."/>
            <person name="Jackson L."/>
            <person name="Javaid M."/>
            <person name="Korchina V."/>
            <person name="Kovar C."/>
            <person name="Mata R."/>
            <person name="Mathew T."/>
            <person name="Ngo R."/>
            <person name="Nguyen L."/>
            <person name="Nguyen N."/>
            <person name="Okwuonu G."/>
            <person name="Ongeri F."/>
            <person name="Pham C."/>
            <person name="Simmons D."/>
            <person name="Wilczek-Boney K."/>
            <person name="Hale W."/>
            <person name="Jakkamsetti A."/>
            <person name="Pham P."/>
            <person name="Ruth R."/>
            <person name="San Lucas F."/>
            <person name="Warren J."/>
            <person name="Zhang J."/>
            <person name="Zhao Z."/>
            <person name="Zhou C."/>
            <person name="Zhu D."/>
            <person name="Lee S."/>
            <person name="Bess C."/>
            <person name="Blankenburg K."/>
            <person name="Forbes L."/>
            <person name="Fu Q."/>
            <person name="Gubbala S."/>
            <person name="Hirani K."/>
            <person name="Jayaseelan J.C."/>
            <person name="Lara F."/>
            <person name="Munidasa M."/>
            <person name="Palculict T."/>
            <person name="Patil S."/>
            <person name="Pu L.-L."/>
            <person name="Saada N."/>
            <person name="Tang L."/>
            <person name="Weissenberger G."/>
            <person name="Zhu Y."/>
            <person name="Hemphill L."/>
            <person name="Shang Y."/>
            <person name="Youmans B."/>
            <person name="Ayvaz T."/>
            <person name="Ross M."/>
            <person name="Santibanez J."/>
            <person name="Aqrawi P."/>
            <person name="Gross S."/>
            <person name="Joshi V."/>
            <person name="Fowler G."/>
            <person name="Nazareth L."/>
            <person name="Reid J."/>
            <person name="Worley K."/>
            <person name="Petrosino J."/>
            <person name="Highlander S."/>
            <person name="Gibbs R."/>
        </authorList>
    </citation>
    <scope>NUCLEOTIDE SEQUENCE [LARGE SCALE GENOMIC DNA]</scope>
    <source>
        <strain evidence="2 3">DSM 16608</strain>
    </source>
</reference>
<keyword evidence="1" id="KW-0472">Membrane</keyword>
<protein>
    <submittedName>
        <fullName evidence="2">Uncharacterized protein</fullName>
    </submittedName>
</protein>
<evidence type="ECO:0000313" key="2">
    <source>
        <dbReference type="EMBL" id="EGC18765.1"/>
    </source>
</evidence>
<feature type="transmembrane region" description="Helical" evidence="1">
    <location>
        <begin position="12"/>
        <end position="32"/>
    </location>
</feature>
<accession>F0FB02</accession>
<comment type="caution">
    <text evidence="2">The sequence shown here is derived from an EMBL/GenBank/DDBJ whole genome shotgun (WGS) entry which is preliminary data.</text>
</comment>
<dbReference type="AlphaFoldDB" id="F0FB02"/>
<name>F0FB02_9BACT</name>
<dbReference type="EMBL" id="AEWX01000047">
    <property type="protein sequence ID" value="EGC18765.1"/>
    <property type="molecule type" value="Genomic_DNA"/>
</dbReference>
<keyword evidence="1" id="KW-0812">Transmembrane</keyword>
<keyword evidence="1" id="KW-1133">Transmembrane helix</keyword>
<organism evidence="2 3">
    <name type="scientific">Prevotella multiformis DSM 16608</name>
    <dbReference type="NCBI Taxonomy" id="888743"/>
    <lineage>
        <taxon>Bacteria</taxon>
        <taxon>Pseudomonadati</taxon>
        <taxon>Bacteroidota</taxon>
        <taxon>Bacteroidia</taxon>
        <taxon>Bacteroidales</taxon>
        <taxon>Prevotellaceae</taxon>
        <taxon>Prevotella</taxon>
    </lineage>
</organism>
<evidence type="ECO:0000256" key="1">
    <source>
        <dbReference type="SAM" id="Phobius"/>
    </source>
</evidence>
<keyword evidence="3" id="KW-1185">Reference proteome</keyword>
<evidence type="ECO:0000313" key="3">
    <source>
        <dbReference type="Proteomes" id="UP000005697"/>
    </source>
</evidence>
<proteinExistence type="predicted"/>
<sequence>MLMDRHRFNLSFLHFILWFIHFCKTICFWTVIPCKCMSLYPIFNLRI</sequence>
<gene>
    <name evidence="2" type="ORF">HMPREF9141_2769</name>
</gene>